<evidence type="ECO:0000256" key="4">
    <source>
        <dbReference type="ARBA" id="ARBA00022989"/>
    </source>
</evidence>
<dbReference type="InterPro" id="IPR023408">
    <property type="entry name" value="MscS_beta-dom_sf"/>
</dbReference>
<dbReference type="AlphaFoldDB" id="A0A1W2GNH6"/>
<sequence length="321" mass="35560">MNKLVFISLWLITSFSSYGQASDSLSLAKIDSIVVAKVDSVHTLDSAQYAQQAVEKKKVDLKTPPQVTELISLPNLFWSLIFIIVGYFVIKFTSRILEIFAERSTKYRITIKSVIPVIKILGWVVVIFLIVVGIYQPPASTVLAFSASIGVAVGFASQDILKNIFGGIVILFDRPFNSGDKIQVGDTYGEVVEIGLRSTRIVTPDDNLVTIPNGEIMNSSVSNANAGEANCQVVAEIYLPINADTVHVRALAIQAAQVSKYVFLNKPIVVVFSNEHKERQSIIKMKIKAYVLDIRDEFKFKSEMTEIVIKKLLEEGILTKD</sequence>
<evidence type="ECO:0000256" key="7">
    <source>
        <dbReference type="SAM" id="SignalP"/>
    </source>
</evidence>
<dbReference type="STRING" id="692418.SAMN04488029_3678"/>
<evidence type="ECO:0000256" key="2">
    <source>
        <dbReference type="ARBA" id="ARBA00008017"/>
    </source>
</evidence>
<evidence type="ECO:0000259" key="8">
    <source>
        <dbReference type="Pfam" id="PF00924"/>
    </source>
</evidence>
<gene>
    <name evidence="9" type="ORF">SAMN04488029_3678</name>
</gene>
<accession>A0A1W2GNH6</accession>
<keyword evidence="4 6" id="KW-1133">Transmembrane helix</keyword>
<evidence type="ECO:0000256" key="1">
    <source>
        <dbReference type="ARBA" id="ARBA00004141"/>
    </source>
</evidence>
<feature type="transmembrane region" description="Helical" evidence="6">
    <location>
        <begin position="76"/>
        <end position="93"/>
    </location>
</feature>
<dbReference type="Pfam" id="PF00924">
    <property type="entry name" value="MS_channel_2nd"/>
    <property type="match status" value="1"/>
</dbReference>
<keyword evidence="3 6" id="KW-0812">Transmembrane</keyword>
<dbReference type="PANTHER" id="PTHR30221">
    <property type="entry name" value="SMALL-CONDUCTANCE MECHANOSENSITIVE CHANNEL"/>
    <property type="match status" value="1"/>
</dbReference>
<feature type="transmembrane region" description="Helical" evidence="6">
    <location>
        <begin position="141"/>
        <end position="161"/>
    </location>
</feature>
<name>A0A1W2GNH6_REIFA</name>
<evidence type="ECO:0000256" key="5">
    <source>
        <dbReference type="ARBA" id="ARBA00023136"/>
    </source>
</evidence>
<dbReference type="InterPro" id="IPR011014">
    <property type="entry name" value="MscS_channel_TM-2"/>
</dbReference>
<evidence type="ECO:0000256" key="3">
    <source>
        <dbReference type="ARBA" id="ARBA00022692"/>
    </source>
</evidence>
<feature type="signal peptide" evidence="7">
    <location>
        <begin position="1"/>
        <end position="21"/>
    </location>
</feature>
<feature type="transmembrane region" description="Helical" evidence="6">
    <location>
        <begin position="114"/>
        <end position="135"/>
    </location>
</feature>
<comment type="similarity">
    <text evidence="2">Belongs to the MscS (TC 1.A.23) family.</text>
</comment>
<dbReference type="SUPFAM" id="SSF82861">
    <property type="entry name" value="Mechanosensitive channel protein MscS (YggB), transmembrane region"/>
    <property type="match status" value="1"/>
</dbReference>
<evidence type="ECO:0000313" key="10">
    <source>
        <dbReference type="Proteomes" id="UP000192472"/>
    </source>
</evidence>
<dbReference type="Gene3D" id="1.10.287.1260">
    <property type="match status" value="1"/>
</dbReference>
<reference evidence="9 10" key="1">
    <citation type="submission" date="2017-04" db="EMBL/GenBank/DDBJ databases">
        <authorList>
            <person name="Afonso C.L."/>
            <person name="Miller P.J."/>
            <person name="Scott M.A."/>
            <person name="Spackman E."/>
            <person name="Goraichik I."/>
            <person name="Dimitrov K.M."/>
            <person name="Suarez D.L."/>
            <person name="Swayne D.E."/>
        </authorList>
    </citation>
    <scope>NUCLEOTIDE SEQUENCE [LARGE SCALE GENOMIC DNA]</scope>
    <source>
        <strain evidence="9 10">DSM 26133</strain>
    </source>
</reference>
<proteinExistence type="inferred from homology"/>
<dbReference type="InterPro" id="IPR045275">
    <property type="entry name" value="MscS_archaea/bacteria_type"/>
</dbReference>
<keyword evidence="7" id="KW-0732">Signal</keyword>
<dbReference type="Proteomes" id="UP000192472">
    <property type="component" value="Unassembled WGS sequence"/>
</dbReference>
<feature type="domain" description="Mechanosensitive ion channel MscS" evidence="8">
    <location>
        <begin position="159"/>
        <end position="225"/>
    </location>
</feature>
<evidence type="ECO:0000256" key="6">
    <source>
        <dbReference type="SAM" id="Phobius"/>
    </source>
</evidence>
<organism evidence="9 10">
    <name type="scientific">Reichenbachiella faecimaris</name>
    <dbReference type="NCBI Taxonomy" id="692418"/>
    <lineage>
        <taxon>Bacteria</taxon>
        <taxon>Pseudomonadati</taxon>
        <taxon>Bacteroidota</taxon>
        <taxon>Cytophagia</taxon>
        <taxon>Cytophagales</taxon>
        <taxon>Reichenbachiellaceae</taxon>
        <taxon>Reichenbachiella</taxon>
    </lineage>
</organism>
<dbReference type="Gene3D" id="2.30.30.60">
    <property type="match status" value="1"/>
</dbReference>
<evidence type="ECO:0000313" key="9">
    <source>
        <dbReference type="EMBL" id="SMD38197.1"/>
    </source>
</evidence>
<feature type="chain" id="PRO_5012596821" evidence="7">
    <location>
        <begin position="22"/>
        <end position="321"/>
    </location>
</feature>
<dbReference type="PANTHER" id="PTHR30221:SF1">
    <property type="entry name" value="SMALL-CONDUCTANCE MECHANOSENSITIVE CHANNEL"/>
    <property type="match status" value="1"/>
</dbReference>
<dbReference type="SUPFAM" id="SSF50182">
    <property type="entry name" value="Sm-like ribonucleoproteins"/>
    <property type="match status" value="1"/>
</dbReference>
<dbReference type="EMBL" id="FWYF01000004">
    <property type="protein sequence ID" value="SMD38197.1"/>
    <property type="molecule type" value="Genomic_DNA"/>
</dbReference>
<dbReference type="InterPro" id="IPR006685">
    <property type="entry name" value="MscS_channel_2nd"/>
</dbReference>
<dbReference type="InterPro" id="IPR010920">
    <property type="entry name" value="LSM_dom_sf"/>
</dbReference>
<dbReference type="GO" id="GO:0016020">
    <property type="term" value="C:membrane"/>
    <property type="evidence" value="ECO:0007669"/>
    <property type="project" value="UniProtKB-SubCell"/>
</dbReference>
<keyword evidence="5 6" id="KW-0472">Membrane</keyword>
<dbReference type="RefSeq" id="WP_084374298.1">
    <property type="nucleotide sequence ID" value="NZ_FWYF01000004.1"/>
</dbReference>
<dbReference type="GO" id="GO:0008381">
    <property type="term" value="F:mechanosensitive monoatomic ion channel activity"/>
    <property type="evidence" value="ECO:0007669"/>
    <property type="project" value="InterPro"/>
</dbReference>
<keyword evidence="10" id="KW-1185">Reference proteome</keyword>
<comment type="subcellular location">
    <subcellularLocation>
        <location evidence="1">Membrane</location>
        <topology evidence="1">Multi-pass membrane protein</topology>
    </subcellularLocation>
</comment>
<protein>
    <submittedName>
        <fullName evidence="9">Mechanosensitive ion channel</fullName>
    </submittedName>
</protein>
<dbReference type="OrthoDB" id="9809206at2"/>